<gene>
    <name evidence="1" type="ORF">BE18_45895</name>
</gene>
<dbReference type="EMBL" id="JEMC01003510">
    <property type="protein sequence ID" value="KYF80788.1"/>
    <property type="molecule type" value="Genomic_DNA"/>
</dbReference>
<comment type="caution">
    <text evidence="1">The sequence shown here is derived from an EMBL/GenBank/DDBJ whole genome shotgun (WGS) entry which is preliminary data.</text>
</comment>
<proteinExistence type="predicted"/>
<reference evidence="1 2" key="1">
    <citation type="submission" date="2014-02" db="EMBL/GenBank/DDBJ databases">
        <title>The small core and large imbalanced accessory genome model reveals a collaborative survival strategy of Sorangium cellulosum strains in nature.</title>
        <authorList>
            <person name="Han K."/>
            <person name="Peng R."/>
            <person name="Blom J."/>
            <person name="Li Y.-Z."/>
        </authorList>
    </citation>
    <scope>NUCLEOTIDE SEQUENCE [LARGE SCALE GENOMIC DNA]</scope>
    <source>
        <strain evidence="1 2">So0149</strain>
    </source>
</reference>
<organism evidence="1 2">
    <name type="scientific">Sorangium cellulosum</name>
    <name type="common">Polyangium cellulosum</name>
    <dbReference type="NCBI Taxonomy" id="56"/>
    <lineage>
        <taxon>Bacteria</taxon>
        <taxon>Pseudomonadati</taxon>
        <taxon>Myxococcota</taxon>
        <taxon>Polyangia</taxon>
        <taxon>Polyangiales</taxon>
        <taxon>Polyangiaceae</taxon>
        <taxon>Sorangium</taxon>
    </lineage>
</organism>
<dbReference type="Proteomes" id="UP000075515">
    <property type="component" value="Unassembled WGS sequence"/>
</dbReference>
<dbReference type="AlphaFoldDB" id="A0A150RM33"/>
<evidence type="ECO:0000313" key="2">
    <source>
        <dbReference type="Proteomes" id="UP000075515"/>
    </source>
</evidence>
<accession>A0A150RM33</accession>
<name>A0A150RM33_SORCE</name>
<evidence type="ECO:0000313" key="1">
    <source>
        <dbReference type="EMBL" id="KYF80788.1"/>
    </source>
</evidence>
<sequence length="509" mass="54279">MSDTKAAPSFFYYAMVDGTSAVDSVAFGKDLDARGGSTGWRNLLDLLAADPADGARLVDPSHDFLPIYKLKRAGAMAAGDPKGISVICPGGLNGEGKDAMWQDFRGGKPVAFPLTGGRRVQLLGRHAAAELSAKFIASFMVNPAIEVDGAKRHIASDATSTKGTLFRASLLYLSSHGWLGGFAKGDELQPYPAASPASAPGVTDDPRSAYVPMAAYFVIGKIDASGKGFSGPEWIILAQCSTLNNTTWAPWARVMARSSPQVRGILGYEEASPAAVASISIADSFFNNLKAKMPFYEAWKAANRGQNWAAIVHKDAMGDTLAGWANRPPLSGNALSDYLGSASRAPAQVKIDDPPPPYGVRVFHRSGSSGAEITPDVLDSYTAFLIADDEYRVVITPPSGGDITRVKVQWIHIRDTFQQFDLARLFAQIVASGSGVTVSRKDPKVVVADYAAAQTGAVEITFTATTEERLRASGLAAHHSYLWPRIHLTGKGMADVRLDMKTRGIGYYG</sequence>
<protein>
    <submittedName>
        <fullName evidence="1">Uncharacterized protein</fullName>
    </submittedName>
</protein>